<keyword evidence="7" id="KW-0270">Exopolysaccharide synthesis</keyword>
<dbReference type="EMBL" id="JAAEDI010000015">
    <property type="protein sequence ID" value="MBR0651058.1"/>
    <property type="molecule type" value="Genomic_DNA"/>
</dbReference>
<comment type="caution">
    <text evidence="10">The sequence shown here is derived from an EMBL/GenBank/DDBJ whole genome shotgun (WGS) entry which is preliminary data.</text>
</comment>
<dbReference type="InterPro" id="IPR003362">
    <property type="entry name" value="Bact_transf"/>
</dbReference>
<evidence type="ECO:0000256" key="8">
    <source>
        <dbReference type="SAM" id="Phobius"/>
    </source>
</evidence>
<feature type="transmembrane region" description="Helical" evidence="8">
    <location>
        <begin position="104"/>
        <end position="126"/>
    </location>
</feature>
<evidence type="ECO:0000256" key="6">
    <source>
        <dbReference type="ARBA" id="ARBA00023136"/>
    </source>
</evidence>
<feature type="domain" description="Bacterial sugar transferase" evidence="9">
    <location>
        <begin position="213"/>
        <end position="396"/>
    </location>
</feature>
<proteinExistence type="inferred from homology"/>
<organism evidence="10 11">
    <name type="scientific">Neoroseomonas terrae</name>
    <dbReference type="NCBI Taxonomy" id="424799"/>
    <lineage>
        <taxon>Bacteria</taxon>
        <taxon>Pseudomonadati</taxon>
        <taxon>Pseudomonadota</taxon>
        <taxon>Alphaproteobacteria</taxon>
        <taxon>Acetobacterales</taxon>
        <taxon>Acetobacteraceae</taxon>
        <taxon>Neoroseomonas</taxon>
    </lineage>
</organism>
<feature type="transmembrane region" description="Helical" evidence="8">
    <location>
        <begin position="218"/>
        <end position="241"/>
    </location>
</feature>
<evidence type="ECO:0000256" key="1">
    <source>
        <dbReference type="ARBA" id="ARBA00004141"/>
    </source>
</evidence>
<evidence type="ECO:0000256" key="4">
    <source>
        <dbReference type="ARBA" id="ARBA00022692"/>
    </source>
</evidence>
<protein>
    <submittedName>
        <fullName evidence="10">Exopolysaccharide biosynthesis polyprenyl glycosylphosphotransferase</fullName>
    </submittedName>
</protein>
<evidence type="ECO:0000256" key="3">
    <source>
        <dbReference type="ARBA" id="ARBA00022679"/>
    </source>
</evidence>
<dbReference type="NCBIfam" id="TIGR03025">
    <property type="entry name" value="EPS_sugtrans"/>
    <property type="match status" value="1"/>
</dbReference>
<keyword evidence="6 8" id="KW-0472">Membrane</keyword>
<dbReference type="RefSeq" id="WP_211869722.1">
    <property type="nucleotide sequence ID" value="NZ_JAAEDI010000015.1"/>
</dbReference>
<feature type="transmembrane region" description="Helical" evidence="8">
    <location>
        <begin position="14"/>
        <end position="34"/>
    </location>
</feature>
<evidence type="ECO:0000256" key="2">
    <source>
        <dbReference type="ARBA" id="ARBA00006464"/>
    </source>
</evidence>
<evidence type="ECO:0000256" key="7">
    <source>
        <dbReference type="ARBA" id="ARBA00023169"/>
    </source>
</evidence>
<accession>A0ABS5EJ49</accession>
<gene>
    <name evidence="10" type="ORF">GXW78_15400</name>
</gene>
<evidence type="ECO:0000313" key="10">
    <source>
        <dbReference type="EMBL" id="MBR0651058.1"/>
    </source>
</evidence>
<dbReference type="Proteomes" id="UP000698752">
    <property type="component" value="Unassembled WGS sequence"/>
</dbReference>
<keyword evidence="5 8" id="KW-1133">Transmembrane helix</keyword>
<sequence>MAERTGSMGGVARFLWVAAEAGAGLLSLLTASGLAPAIRFGMQADLWVGACMGTVHLLVTSRTPGLRDTGWQRQVVGVLLAGAVLLAASWFGRGAIDARSLGTALSAFVVFRVAAGVAGLVLATLADLQAGPALPLPRPATGFIQHFAVADTPRREAIMAMSGQTIRRGEVPAIGSGPGGPGLQNWLDMDSLPADWLDGSGALGETRSAAVVRRSFDILASGGLFLLTLPLLLLTALAIRLESRGPVLYRQERVGLNGRVFTLFKFRSMTVDAEAGGTAIWAVPQDPRVTRVGRFIRLTRIDEIPQVLNVLRGDMAFIGPRPERPVFVAQLERAIPRYADRATVRPGITGWAQVRYRYGASVEDARMKLGYDLYYIRHRSLALDLRILAATVRVVLLQEGSR</sequence>
<evidence type="ECO:0000259" key="9">
    <source>
        <dbReference type="Pfam" id="PF02397"/>
    </source>
</evidence>
<keyword evidence="3" id="KW-0808">Transferase</keyword>
<keyword evidence="11" id="KW-1185">Reference proteome</keyword>
<keyword evidence="4 8" id="KW-0812">Transmembrane</keyword>
<evidence type="ECO:0000313" key="11">
    <source>
        <dbReference type="Proteomes" id="UP000698752"/>
    </source>
</evidence>
<name>A0ABS5EJ49_9PROT</name>
<evidence type="ECO:0000256" key="5">
    <source>
        <dbReference type="ARBA" id="ARBA00022989"/>
    </source>
</evidence>
<feature type="transmembrane region" description="Helical" evidence="8">
    <location>
        <begin position="75"/>
        <end position="92"/>
    </location>
</feature>
<dbReference type="PANTHER" id="PTHR30576:SF21">
    <property type="entry name" value="UDP-GLUCOSE:UNDECAPRENYL-PHOSPHATE GLUCOSE-1-PHOSPHATE TRANSFERASE"/>
    <property type="match status" value="1"/>
</dbReference>
<comment type="similarity">
    <text evidence="2">Belongs to the bacterial sugar transferase family.</text>
</comment>
<reference evidence="11" key="1">
    <citation type="journal article" date="2021" name="Syst. Appl. Microbiol.">
        <title>Roseomonas hellenica sp. nov., isolated from roots of wild-growing Alkanna tinctoria.</title>
        <authorList>
            <person name="Rat A."/>
            <person name="Naranjo H.D."/>
            <person name="Lebbe L."/>
            <person name="Cnockaert M."/>
            <person name="Krigas N."/>
            <person name="Grigoriadou K."/>
            <person name="Maloupa E."/>
            <person name="Willems A."/>
        </authorList>
    </citation>
    <scope>NUCLEOTIDE SEQUENCE [LARGE SCALE GENOMIC DNA]</scope>
    <source>
        <strain evidence="11">LMG 31159</strain>
    </source>
</reference>
<comment type="subcellular location">
    <subcellularLocation>
        <location evidence="1">Membrane</location>
        <topology evidence="1">Multi-pass membrane protein</topology>
    </subcellularLocation>
</comment>
<dbReference type="PANTHER" id="PTHR30576">
    <property type="entry name" value="COLANIC BIOSYNTHESIS UDP-GLUCOSE LIPID CARRIER TRANSFERASE"/>
    <property type="match status" value="1"/>
</dbReference>
<dbReference type="Pfam" id="PF02397">
    <property type="entry name" value="Bac_transf"/>
    <property type="match status" value="1"/>
</dbReference>
<dbReference type="InterPro" id="IPR017475">
    <property type="entry name" value="EPS_sugar_tfrase"/>
</dbReference>